<dbReference type="AlphaFoldDB" id="A0A1I0K4C0"/>
<dbReference type="RefSeq" id="WP_074664402.1">
    <property type="nucleotide sequence ID" value="NZ_FOIO01000089.1"/>
</dbReference>
<dbReference type="NCBIfam" id="TIGR01593">
    <property type="entry name" value="holin_tox_secr"/>
    <property type="match status" value="1"/>
</dbReference>
<evidence type="ECO:0000256" key="5">
    <source>
        <dbReference type="SAM" id="Phobius"/>
    </source>
</evidence>
<proteinExistence type="predicted"/>
<gene>
    <name evidence="6" type="ORF">SAMN05216521_108920</name>
</gene>
<comment type="caution">
    <text evidence="6">The sequence shown here is derived from an EMBL/GenBank/DDBJ whole genome shotgun (WGS) entry which is preliminary data.</text>
</comment>
<evidence type="ECO:0000313" key="7">
    <source>
        <dbReference type="Proteomes" id="UP000182121"/>
    </source>
</evidence>
<keyword evidence="4 5" id="KW-0472">Membrane</keyword>
<keyword evidence="3 5" id="KW-1133">Transmembrane helix</keyword>
<name>A0A1I0K4C0_9FIRM</name>
<dbReference type="InterPro" id="IPR006480">
    <property type="entry name" value="Phage_holin_4_1"/>
</dbReference>
<dbReference type="GO" id="GO:0016020">
    <property type="term" value="C:membrane"/>
    <property type="evidence" value="ECO:0007669"/>
    <property type="project" value="UniProtKB-SubCell"/>
</dbReference>
<protein>
    <submittedName>
        <fullName evidence="6">Toxin secretion/phage lysis holin</fullName>
    </submittedName>
</protein>
<evidence type="ECO:0000256" key="3">
    <source>
        <dbReference type="ARBA" id="ARBA00022989"/>
    </source>
</evidence>
<keyword evidence="2 5" id="KW-0812">Transmembrane</keyword>
<feature type="transmembrane region" description="Helical" evidence="5">
    <location>
        <begin position="91"/>
        <end position="112"/>
    </location>
</feature>
<evidence type="ECO:0000256" key="1">
    <source>
        <dbReference type="ARBA" id="ARBA00004141"/>
    </source>
</evidence>
<feature type="transmembrane region" description="Helical" evidence="5">
    <location>
        <begin position="68"/>
        <end position="85"/>
    </location>
</feature>
<evidence type="ECO:0000313" key="6">
    <source>
        <dbReference type="EMBL" id="SEU18538.1"/>
    </source>
</evidence>
<reference evidence="6 7" key="1">
    <citation type="submission" date="2016-10" db="EMBL/GenBank/DDBJ databases">
        <authorList>
            <person name="Varghese N."/>
            <person name="Submissions S."/>
        </authorList>
    </citation>
    <scope>NUCLEOTIDE SEQUENCE [LARGE SCALE GENOMIC DNA]</scope>
    <source>
        <strain evidence="6 7">NLAE-zl-C196</strain>
    </source>
</reference>
<dbReference type="EMBL" id="FOIO01000089">
    <property type="protein sequence ID" value="SEU18538.1"/>
    <property type="molecule type" value="Genomic_DNA"/>
</dbReference>
<dbReference type="Proteomes" id="UP000182121">
    <property type="component" value="Unassembled WGS sequence"/>
</dbReference>
<accession>A0A1I0K4C0</accession>
<evidence type="ECO:0000256" key="4">
    <source>
        <dbReference type="ARBA" id="ARBA00023136"/>
    </source>
</evidence>
<sequence>MKVRFLDKCNAIYGVAVTILVTILGPYWYIFAGYLLFNVLDWLTGWYKARKLGRESSKTGLKGILKKLGYWVIILVAFLMPKLFIGLGHDLLGINLDFLLLLGWFTLACLLVNEIRSILENLVECGYNVPAFLIKGLAVTEKLINAETENMNGVDDEKE</sequence>
<comment type="subcellular location">
    <subcellularLocation>
        <location evidence="1">Membrane</location>
        <topology evidence="1">Multi-pass membrane protein</topology>
    </subcellularLocation>
</comment>
<organism evidence="6 7">
    <name type="scientific">Enterocloster clostridioformis</name>
    <dbReference type="NCBI Taxonomy" id="1531"/>
    <lineage>
        <taxon>Bacteria</taxon>
        <taxon>Bacillati</taxon>
        <taxon>Bacillota</taxon>
        <taxon>Clostridia</taxon>
        <taxon>Lachnospirales</taxon>
        <taxon>Lachnospiraceae</taxon>
        <taxon>Enterocloster</taxon>
    </lineage>
</organism>
<dbReference type="Pfam" id="PF05105">
    <property type="entry name" value="Phage_holin_4_1"/>
    <property type="match status" value="1"/>
</dbReference>
<evidence type="ECO:0000256" key="2">
    <source>
        <dbReference type="ARBA" id="ARBA00022692"/>
    </source>
</evidence>